<dbReference type="SUPFAM" id="SSF50974">
    <property type="entry name" value="Nitrous oxide reductase, N-terminal domain"/>
    <property type="match status" value="1"/>
</dbReference>
<evidence type="ECO:0000313" key="3">
    <source>
        <dbReference type="Proteomes" id="UP000429958"/>
    </source>
</evidence>
<organism evidence="2 3">
    <name type="scientific">Clostridium porci</name>
    <dbReference type="NCBI Taxonomy" id="2605778"/>
    <lineage>
        <taxon>Bacteria</taxon>
        <taxon>Bacillati</taxon>
        <taxon>Bacillota</taxon>
        <taxon>Clostridia</taxon>
        <taxon>Eubacteriales</taxon>
        <taxon>Clostridiaceae</taxon>
        <taxon>Clostridium</taxon>
    </lineage>
</organism>
<reference evidence="2 3" key="1">
    <citation type="submission" date="2019-08" db="EMBL/GenBank/DDBJ databases">
        <title>In-depth cultivation of the pig gut microbiome towards novel bacterial diversity and tailored functional studies.</title>
        <authorList>
            <person name="Wylensek D."/>
            <person name="Hitch T.C.A."/>
            <person name="Clavel T."/>
        </authorList>
    </citation>
    <scope>NUCLEOTIDE SEQUENCE [LARGE SCALE GENOMIC DNA]</scope>
    <source>
        <strain evidence="2 3">WCA-389-WT-23D1</strain>
    </source>
</reference>
<dbReference type="GO" id="GO:0017057">
    <property type="term" value="F:6-phosphogluconolactonase activity"/>
    <property type="evidence" value="ECO:0007669"/>
    <property type="project" value="TreeGrafter"/>
</dbReference>
<dbReference type="EMBL" id="VUMD01000004">
    <property type="protein sequence ID" value="MSS36144.1"/>
    <property type="molecule type" value="Genomic_DNA"/>
</dbReference>
<sequence>MVMNRQTEGRIRERLVDGYVGTYYSRQSRGIYRFSFDPVNGRITEPELFYEAPNAKWVCYHGDSMVFPIEKDEGAGACFLKLRDGEVIQSEEILKERQTPCYILQDGDNVYTANYHEGNVMIYHLDKGKPSLVMRIENGARAGCHQILLHEAYLLVPCLEQNRIRMFDREDGYRPADDLVFPEGSGPRHGVFNRDHSKFYVVSEWSNQLFVFQVQGGAFTLRQTASVLPEGWTGKSEAAAAAIRLSKDERFLYISVRGADILSVFDVSGEEAVTIQHASCKGAHPRDFILSGNEKFLLVANRFQGGIASIERDKKTGLLKDLRHWAAMPECVSLTLRD</sequence>
<keyword evidence="3" id="KW-1185">Reference proteome</keyword>
<dbReference type="Pfam" id="PF10282">
    <property type="entry name" value="Lactonase"/>
    <property type="match status" value="1"/>
</dbReference>
<dbReference type="InterPro" id="IPR011045">
    <property type="entry name" value="N2O_reductase_N"/>
</dbReference>
<dbReference type="PANTHER" id="PTHR30344">
    <property type="entry name" value="6-PHOSPHOGLUCONOLACTONASE-RELATED"/>
    <property type="match status" value="1"/>
</dbReference>
<evidence type="ECO:0000313" key="2">
    <source>
        <dbReference type="EMBL" id="MSS36144.1"/>
    </source>
</evidence>
<dbReference type="RefSeq" id="WP_154471631.1">
    <property type="nucleotide sequence ID" value="NZ_DBEWUL010000031.1"/>
</dbReference>
<dbReference type="PANTHER" id="PTHR30344:SF1">
    <property type="entry name" value="6-PHOSPHOGLUCONOLACTONASE"/>
    <property type="match status" value="1"/>
</dbReference>
<protein>
    <submittedName>
        <fullName evidence="2">Lactonase family protein</fullName>
    </submittedName>
</protein>
<dbReference type="InterPro" id="IPR015943">
    <property type="entry name" value="WD40/YVTN_repeat-like_dom_sf"/>
</dbReference>
<dbReference type="Gene3D" id="2.130.10.10">
    <property type="entry name" value="YVTN repeat-like/Quinoprotein amine dehydrogenase"/>
    <property type="match status" value="1"/>
</dbReference>
<accession>A0A7X2TBP4</accession>
<comment type="similarity">
    <text evidence="1">Belongs to the cycloisomerase 2 family.</text>
</comment>
<dbReference type="InterPro" id="IPR019405">
    <property type="entry name" value="Lactonase_7-beta_prop"/>
</dbReference>
<dbReference type="AlphaFoldDB" id="A0A7X2TBP4"/>
<dbReference type="Proteomes" id="UP000429958">
    <property type="component" value="Unassembled WGS sequence"/>
</dbReference>
<evidence type="ECO:0000256" key="1">
    <source>
        <dbReference type="ARBA" id="ARBA00005564"/>
    </source>
</evidence>
<proteinExistence type="inferred from homology"/>
<gene>
    <name evidence="2" type="ORF">FYJ39_06045</name>
</gene>
<comment type="caution">
    <text evidence="2">The sequence shown here is derived from an EMBL/GenBank/DDBJ whole genome shotgun (WGS) entry which is preliminary data.</text>
</comment>
<name>A0A7X2TBP4_9CLOT</name>
<dbReference type="InterPro" id="IPR050282">
    <property type="entry name" value="Cycloisomerase_2"/>
</dbReference>